<dbReference type="InterPro" id="IPR000945">
    <property type="entry name" value="DBH-like"/>
</dbReference>
<dbReference type="InterPro" id="IPR013766">
    <property type="entry name" value="Thioredoxin_domain"/>
</dbReference>
<dbReference type="Pfam" id="PF03351">
    <property type="entry name" value="DOMON"/>
    <property type="match status" value="1"/>
</dbReference>
<dbReference type="InterPro" id="IPR013740">
    <property type="entry name" value="Redoxin"/>
</dbReference>
<dbReference type="Gene3D" id="3.40.30.10">
    <property type="entry name" value="Glutaredoxin"/>
    <property type="match status" value="1"/>
</dbReference>
<dbReference type="PROSITE" id="PS50836">
    <property type="entry name" value="DOMON"/>
    <property type="match status" value="1"/>
</dbReference>
<dbReference type="SUPFAM" id="SSF49344">
    <property type="entry name" value="CBD9-like"/>
    <property type="match status" value="1"/>
</dbReference>
<dbReference type="EMBL" id="BARW01001374">
    <property type="protein sequence ID" value="GAI59427.1"/>
    <property type="molecule type" value="Genomic_DNA"/>
</dbReference>
<dbReference type="GO" id="GO:0004500">
    <property type="term" value="F:dopamine beta-monooxygenase activity"/>
    <property type="evidence" value="ECO:0007669"/>
    <property type="project" value="InterPro"/>
</dbReference>
<dbReference type="GO" id="GO:0005507">
    <property type="term" value="F:copper ion binding"/>
    <property type="evidence" value="ECO:0007669"/>
    <property type="project" value="TreeGrafter"/>
</dbReference>
<dbReference type="InterPro" id="IPR045266">
    <property type="entry name" value="DOH_DOMON"/>
</dbReference>
<accession>X1PT52</accession>
<dbReference type="InterPro" id="IPR005018">
    <property type="entry name" value="DOMON_domain"/>
</dbReference>
<dbReference type="InterPro" id="IPR036249">
    <property type="entry name" value="Thioredoxin-like_sf"/>
</dbReference>
<protein>
    <recommendedName>
        <fullName evidence="4">Thioredoxin domain-containing protein</fullName>
    </recommendedName>
</protein>
<evidence type="ECO:0000259" key="1">
    <source>
        <dbReference type="PROSITE" id="PS50836"/>
    </source>
</evidence>
<dbReference type="PROSITE" id="PS51352">
    <property type="entry name" value="THIOREDOXIN_2"/>
    <property type="match status" value="1"/>
</dbReference>
<dbReference type="PANTHER" id="PTHR10157">
    <property type="entry name" value="DOPAMINE BETA HYDROXYLASE RELATED"/>
    <property type="match status" value="1"/>
</dbReference>
<feature type="domain" description="Thioredoxin" evidence="2">
    <location>
        <begin position="187"/>
        <end position="334"/>
    </location>
</feature>
<dbReference type="SMART" id="SM00664">
    <property type="entry name" value="DoH"/>
    <property type="match status" value="1"/>
</dbReference>
<evidence type="ECO:0000313" key="3">
    <source>
        <dbReference type="EMBL" id="GAI59427.1"/>
    </source>
</evidence>
<sequence length="337" mass="37913">AQETEEFSQSAALAQVSSGSYHPEIDGIIEEQEYPQKLALEGGRFTISWKNDHEFLYMALKAETIGWLAIGFEPTSRMKNADMVFGWVEDGQAMLLDLYSTGSTGPHPPDEELGGINDIIEFEGSEEDGYTIIEFKRKMDTGDKYDQVLIPGQRLNFIWAMATSDSFNSKHNILNRQAKLTLEKEEVKSAQAWMDIELKDISTGEVFRVSDFRGRPILLESFAVWCPTCLRQQKEMQKLKKKEGDTVVHISLNTDPNEDEDKIREHLERNGLDWYFAISPPELTKALIDEVGLGIVSAPLAPVILICEDQSVRFLRGGVKSAETLLSEIEKGCENGN</sequence>
<dbReference type="GO" id="GO:0030667">
    <property type="term" value="C:secretory granule membrane"/>
    <property type="evidence" value="ECO:0007669"/>
    <property type="project" value="TreeGrafter"/>
</dbReference>
<dbReference type="GO" id="GO:0042420">
    <property type="term" value="P:dopamine catabolic process"/>
    <property type="evidence" value="ECO:0007669"/>
    <property type="project" value="TreeGrafter"/>
</dbReference>
<dbReference type="CDD" id="cd02966">
    <property type="entry name" value="TlpA_like_family"/>
    <property type="match status" value="1"/>
</dbReference>
<dbReference type="CDD" id="cd09631">
    <property type="entry name" value="DOMON_DOH"/>
    <property type="match status" value="1"/>
</dbReference>
<name>X1PT52_9ZZZZ</name>
<dbReference type="Pfam" id="PF08534">
    <property type="entry name" value="Redoxin"/>
    <property type="match status" value="1"/>
</dbReference>
<feature type="non-terminal residue" evidence="3">
    <location>
        <position position="1"/>
    </location>
</feature>
<dbReference type="Gene3D" id="2.60.40.1210">
    <property type="entry name" value="Cellobiose dehydrogenase, cytochrome domain"/>
    <property type="match status" value="1"/>
</dbReference>
<evidence type="ECO:0008006" key="4">
    <source>
        <dbReference type="Google" id="ProtNLM"/>
    </source>
</evidence>
<dbReference type="AlphaFoldDB" id="X1PT52"/>
<dbReference type="GO" id="GO:0006589">
    <property type="term" value="P:octopamine biosynthetic process"/>
    <property type="evidence" value="ECO:0007669"/>
    <property type="project" value="TreeGrafter"/>
</dbReference>
<proteinExistence type="predicted"/>
<dbReference type="GO" id="GO:0005615">
    <property type="term" value="C:extracellular space"/>
    <property type="evidence" value="ECO:0007669"/>
    <property type="project" value="TreeGrafter"/>
</dbReference>
<dbReference type="SUPFAM" id="SSF52833">
    <property type="entry name" value="Thioredoxin-like"/>
    <property type="match status" value="1"/>
</dbReference>
<feature type="domain" description="DOMON" evidence="1">
    <location>
        <begin position="43"/>
        <end position="162"/>
    </location>
</feature>
<dbReference type="GO" id="GO:0042421">
    <property type="term" value="P:norepinephrine biosynthetic process"/>
    <property type="evidence" value="ECO:0007669"/>
    <property type="project" value="TreeGrafter"/>
</dbReference>
<gene>
    <name evidence="3" type="ORF">S12H4_04451</name>
</gene>
<dbReference type="PANTHER" id="PTHR10157:SF23">
    <property type="entry name" value="MOXD1 HOMOLOG 1"/>
    <property type="match status" value="1"/>
</dbReference>
<reference evidence="3" key="1">
    <citation type="journal article" date="2014" name="Front. Microbiol.">
        <title>High frequency of phylogenetically diverse reductive dehalogenase-homologous genes in deep subseafloor sedimentary metagenomes.</title>
        <authorList>
            <person name="Kawai M."/>
            <person name="Futagami T."/>
            <person name="Toyoda A."/>
            <person name="Takaki Y."/>
            <person name="Nishi S."/>
            <person name="Hori S."/>
            <person name="Arai W."/>
            <person name="Tsubouchi T."/>
            <person name="Morono Y."/>
            <person name="Uchiyama I."/>
            <person name="Ito T."/>
            <person name="Fujiyama A."/>
            <person name="Inagaki F."/>
            <person name="Takami H."/>
        </authorList>
    </citation>
    <scope>NUCLEOTIDE SEQUENCE</scope>
    <source>
        <strain evidence="3">Expedition CK06-06</strain>
    </source>
</reference>
<evidence type="ECO:0000259" key="2">
    <source>
        <dbReference type="PROSITE" id="PS51352"/>
    </source>
</evidence>
<organism evidence="3">
    <name type="scientific">marine sediment metagenome</name>
    <dbReference type="NCBI Taxonomy" id="412755"/>
    <lineage>
        <taxon>unclassified sequences</taxon>
        <taxon>metagenomes</taxon>
        <taxon>ecological metagenomes</taxon>
    </lineage>
</organism>
<comment type="caution">
    <text evidence="3">The sequence shown here is derived from an EMBL/GenBank/DDBJ whole genome shotgun (WGS) entry which is preliminary data.</text>
</comment>